<reference evidence="1 2" key="1">
    <citation type="submission" date="2022-08" db="EMBL/GenBank/DDBJ databases">
        <title>Paenibacillus endoradicis sp. nov., Paenibacillus radicibacter sp. nov and Paenibacillus pararadicis sp. nov., three cold-adapted plant growth-promoting bacteria isolated from root of Larix gmelinii in Great Khingan.</title>
        <authorList>
            <person name="Xue H."/>
        </authorList>
    </citation>
    <scope>NUCLEOTIDE SEQUENCE [LARGE SCALE GENOMIC DNA]</scope>
    <source>
        <strain evidence="1 2">N5-1-1-5</strain>
    </source>
</reference>
<accession>A0ABT1YQ96</accession>
<proteinExistence type="predicted"/>
<protein>
    <submittedName>
        <fullName evidence="1">Uncharacterized protein</fullName>
    </submittedName>
</protein>
<dbReference type="InterPro" id="IPR027417">
    <property type="entry name" value="P-loop_NTPase"/>
</dbReference>
<comment type="caution">
    <text evidence="1">The sequence shown here is derived from an EMBL/GenBank/DDBJ whole genome shotgun (WGS) entry which is preliminary data.</text>
</comment>
<keyword evidence="2" id="KW-1185">Reference proteome</keyword>
<dbReference type="EMBL" id="JANQBD010000027">
    <property type="protein sequence ID" value="MCR8635349.1"/>
    <property type="molecule type" value="Genomic_DNA"/>
</dbReference>
<evidence type="ECO:0000313" key="2">
    <source>
        <dbReference type="Proteomes" id="UP001300012"/>
    </source>
</evidence>
<evidence type="ECO:0000313" key="1">
    <source>
        <dbReference type="EMBL" id="MCR8635349.1"/>
    </source>
</evidence>
<dbReference type="RefSeq" id="WP_258216898.1">
    <property type="nucleotide sequence ID" value="NZ_JANQBD010000027.1"/>
</dbReference>
<dbReference type="SUPFAM" id="SSF52540">
    <property type="entry name" value="P-loop containing nucleoside triphosphate hydrolases"/>
    <property type="match status" value="1"/>
</dbReference>
<organism evidence="1 2">
    <name type="scientific">Paenibacillus radicis</name>
    <name type="common">ex Xue et al. 2023</name>
    <dbReference type="NCBI Taxonomy" id="2972489"/>
    <lineage>
        <taxon>Bacteria</taxon>
        <taxon>Bacillati</taxon>
        <taxon>Bacillota</taxon>
        <taxon>Bacilli</taxon>
        <taxon>Bacillales</taxon>
        <taxon>Paenibacillaceae</taxon>
        <taxon>Paenibacillus</taxon>
    </lineage>
</organism>
<gene>
    <name evidence="1" type="ORF">NV381_29520</name>
</gene>
<name>A0ABT1YQ96_9BACL</name>
<sequence>MLFDNLQVSVILSGLEISNRLLLHNTAFASRILSRVTLSPLDEDEYALFLQTIDSCLPLSEKSWLTEQAIEKLYLMSGGLPGYTKEIIIKATKLAFDEDRLTDWHIIKTCNMLSRSSQNSKNIDFVILDDQELHTVKYRRKSK</sequence>
<dbReference type="Proteomes" id="UP001300012">
    <property type="component" value="Unassembled WGS sequence"/>
</dbReference>